<dbReference type="Proteomes" id="UP000636709">
    <property type="component" value="Unassembled WGS sequence"/>
</dbReference>
<comment type="caution">
    <text evidence="1">The sequence shown here is derived from an EMBL/GenBank/DDBJ whole genome shotgun (WGS) entry which is preliminary data.</text>
</comment>
<dbReference type="Pfam" id="PF03140">
    <property type="entry name" value="DUF247"/>
    <property type="match status" value="1"/>
</dbReference>
<evidence type="ECO:0000313" key="2">
    <source>
        <dbReference type="Proteomes" id="UP000636709"/>
    </source>
</evidence>
<proteinExistence type="predicted"/>
<accession>A0A835ES20</accession>
<evidence type="ECO:0000313" key="1">
    <source>
        <dbReference type="EMBL" id="KAF8711254.1"/>
    </source>
</evidence>
<dbReference type="PANTHER" id="PTHR31549:SF29">
    <property type="entry name" value="OS11G0541300 PROTEIN"/>
    <property type="match status" value="1"/>
</dbReference>
<organism evidence="1 2">
    <name type="scientific">Digitaria exilis</name>
    <dbReference type="NCBI Taxonomy" id="1010633"/>
    <lineage>
        <taxon>Eukaryota</taxon>
        <taxon>Viridiplantae</taxon>
        <taxon>Streptophyta</taxon>
        <taxon>Embryophyta</taxon>
        <taxon>Tracheophyta</taxon>
        <taxon>Spermatophyta</taxon>
        <taxon>Magnoliopsida</taxon>
        <taxon>Liliopsida</taxon>
        <taxon>Poales</taxon>
        <taxon>Poaceae</taxon>
        <taxon>PACMAD clade</taxon>
        <taxon>Panicoideae</taxon>
        <taxon>Panicodae</taxon>
        <taxon>Paniceae</taxon>
        <taxon>Anthephorinae</taxon>
        <taxon>Digitaria</taxon>
    </lineage>
</organism>
<dbReference type="PANTHER" id="PTHR31549">
    <property type="entry name" value="PROTEIN, PUTATIVE (DUF247)-RELATED-RELATED"/>
    <property type="match status" value="1"/>
</dbReference>
<protein>
    <submittedName>
        <fullName evidence="1">Uncharacterized protein</fullName>
    </submittedName>
</protein>
<dbReference type="OrthoDB" id="1849062at2759"/>
<gene>
    <name evidence="1" type="ORF">HU200_029273</name>
</gene>
<dbReference type="AlphaFoldDB" id="A0A835ES20"/>
<dbReference type="InterPro" id="IPR004158">
    <property type="entry name" value="DUF247_pln"/>
</dbReference>
<keyword evidence="2" id="KW-1185">Reference proteome</keyword>
<reference evidence="1" key="1">
    <citation type="submission" date="2020-07" db="EMBL/GenBank/DDBJ databases">
        <title>Genome sequence and genetic diversity analysis of an under-domesticated orphan crop, white fonio (Digitaria exilis).</title>
        <authorList>
            <person name="Bennetzen J.L."/>
            <person name="Chen S."/>
            <person name="Ma X."/>
            <person name="Wang X."/>
            <person name="Yssel A.E.J."/>
            <person name="Chaluvadi S.R."/>
            <person name="Johnson M."/>
            <person name="Gangashetty P."/>
            <person name="Hamidou F."/>
            <person name="Sanogo M.D."/>
            <person name="Zwaenepoel A."/>
            <person name="Wallace J."/>
            <person name="Van De Peer Y."/>
            <person name="Van Deynze A."/>
        </authorList>
    </citation>
    <scope>NUCLEOTIDE SEQUENCE</scope>
    <source>
        <tissue evidence="1">Leaves</tissue>
    </source>
</reference>
<dbReference type="EMBL" id="JACEFO010001753">
    <property type="protein sequence ID" value="KAF8711254.1"/>
    <property type="molecule type" value="Genomic_DNA"/>
</dbReference>
<sequence>MMVTDGCFLLETVWAVAHETGATAGDFTASDPRDPRSLLIWGRIRMDVVAMENQLPLLAIQKLETARRGGVAASAGDTNEMLRNFLAAPKAKNINEPALHPLDLLHRCYISVAVADRVSGPLDSKKWENTMPCAQVLSEAGIDFKKSRTRKFGDVEFKDPVLKGVTKSVVHMPMLRVRHDTERFLLNLMAFERLHPCAGDDVVSYVSFMRNMINNAADVALLRSNAKACLYTRLTVTTRWLSCSTTSTRVS</sequence>
<name>A0A835ES20_9POAL</name>